<feature type="domain" description="Non-haem dioxygenase N-terminal" evidence="5">
    <location>
        <begin position="95"/>
        <end position="195"/>
    </location>
</feature>
<keyword evidence="4" id="KW-0408">Iron</keyword>
<evidence type="ECO:0000256" key="3">
    <source>
        <dbReference type="ARBA" id="ARBA00023002"/>
    </source>
</evidence>
<keyword evidence="7" id="KW-1185">Reference proteome</keyword>
<evidence type="ECO:0000313" key="6">
    <source>
        <dbReference type="EnsemblPlants" id="AET3Gv20891100.1"/>
    </source>
</evidence>
<reference evidence="6" key="5">
    <citation type="journal article" date="2021" name="G3 (Bethesda)">
        <title>Aegilops tauschii genome assembly Aet v5.0 features greater sequence contiguity and improved annotation.</title>
        <authorList>
            <person name="Wang L."/>
            <person name="Zhu T."/>
            <person name="Rodriguez J.C."/>
            <person name="Deal K.R."/>
            <person name="Dubcovsky J."/>
            <person name="McGuire P.E."/>
            <person name="Lux T."/>
            <person name="Spannagl M."/>
            <person name="Mayer K.F.X."/>
            <person name="Baldrich P."/>
            <person name="Meyers B.C."/>
            <person name="Huo N."/>
            <person name="Gu Y.Q."/>
            <person name="Zhou H."/>
            <person name="Devos K.M."/>
            <person name="Bennetzen J.L."/>
            <person name="Unver T."/>
            <person name="Budak H."/>
            <person name="Gulick P.J."/>
            <person name="Galiba G."/>
            <person name="Kalapos B."/>
            <person name="Nelson D.R."/>
            <person name="Li P."/>
            <person name="You F.M."/>
            <person name="Luo M.C."/>
            <person name="Dvorak J."/>
        </authorList>
    </citation>
    <scope>NUCLEOTIDE SEQUENCE [LARGE SCALE GENOMIC DNA]</scope>
    <source>
        <strain evidence="6">cv. AL8/78</strain>
    </source>
</reference>
<reference evidence="6" key="3">
    <citation type="journal article" date="2017" name="Nature">
        <title>Genome sequence of the progenitor of the wheat D genome Aegilops tauschii.</title>
        <authorList>
            <person name="Luo M.C."/>
            <person name="Gu Y.Q."/>
            <person name="Puiu D."/>
            <person name="Wang H."/>
            <person name="Twardziok S.O."/>
            <person name="Deal K.R."/>
            <person name="Huo N."/>
            <person name="Zhu T."/>
            <person name="Wang L."/>
            <person name="Wang Y."/>
            <person name="McGuire P.E."/>
            <person name="Liu S."/>
            <person name="Long H."/>
            <person name="Ramasamy R.K."/>
            <person name="Rodriguez J.C."/>
            <person name="Van S.L."/>
            <person name="Yuan L."/>
            <person name="Wang Z."/>
            <person name="Xia Z."/>
            <person name="Xiao L."/>
            <person name="Anderson O.D."/>
            <person name="Ouyang S."/>
            <person name="Liang Y."/>
            <person name="Zimin A.V."/>
            <person name="Pertea G."/>
            <person name="Qi P."/>
            <person name="Bennetzen J.L."/>
            <person name="Dai X."/>
            <person name="Dawson M.W."/>
            <person name="Muller H.G."/>
            <person name="Kugler K."/>
            <person name="Rivarola-Duarte L."/>
            <person name="Spannagl M."/>
            <person name="Mayer K.F.X."/>
            <person name="Lu F.H."/>
            <person name="Bevan M.W."/>
            <person name="Leroy P."/>
            <person name="Li P."/>
            <person name="You F.M."/>
            <person name="Sun Q."/>
            <person name="Liu Z."/>
            <person name="Lyons E."/>
            <person name="Wicker T."/>
            <person name="Salzberg S.L."/>
            <person name="Devos K.M."/>
            <person name="Dvorak J."/>
        </authorList>
    </citation>
    <scope>NUCLEOTIDE SEQUENCE [LARGE SCALE GENOMIC DNA]</scope>
    <source>
        <strain evidence="6">cv. AL8/78</strain>
    </source>
</reference>
<dbReference type="PANTHER" id="PTHR47990">
    <property type="entry name" value="2-OXOGLUTARATE (2OG) AND FE(II)-DEPENDENT OXYGENASE SUPERFAMILY PROTEIN-RELATED"/>
    <property type="match status" value="1"/>
</dbReference>
<evidence type="ECO:0000259" key="5">
    <source>
        <dbReference type="Pfam" id="PF14226"/>
    </source>
</evidence>
<dbReference type="InterPro" id="IPR027443">
    <property type="entry name" value="IPNS-like_sf"/>
</dbReference>
<dbReference type="Pfam" id="PF14226">
    <property type="entry name" value="DIOX_N"/>
    <property type="match status" value="1"/>
</dbReference>
<reference evidence="7" key="1">
    <citation type="journal article" date="2014" name="Science">
        <title>Ancient hybridizations among the ancestral genomes of bread wheat.</title>
        <authorList>
            <consortium name="International Wheat Genome Sequencing Consortium,"/>
            <person name="Marcussen T."/>
            <person name="Sandve S.R."/>
            <person name="Heier L."/>
            <person name="Spannagl M."/>
            <person name="Pfeifer M."/>
            <person name="Jakobsen K.S."/>
            <person name="Wulff B.B."/>
            <person name="Steuernagel B."/>
            <person name="Mayer K.F."/>
            <person name="Olsen O.A."/>
        </authorList>
    </citation>
    <scope>NUCLEOTIDE SEQUENCE [LARGE SCALE GENOMIC DNA]</scope>
    <source>
        <strain evidence="7">cv. AL8/78</strain>
    </source>
</reference>
<protein>
    <recommendedName>
        <fullName evidence="5">Non-haem dioxygenase N-terminal domain-containing protein</fullName>
    </recommendedName>
</protein>
<reference evidence="6" key="4">
    <citation type="submission" date="2019-03" db="UniProtKB">
        <authorList>
            <consortium name="EnsemblPlants"/>
        </authorList>
    </citation>
    <scope>IDENTIFICATION</scope>
</reference>
<name>A0A453G5F5_AEGTS</name>
<reference evidence="7" key="2">
    <citation type="journal article" date="2017" name="Nat. Plants">
        <title>The Aegilops tauschii genome reveals multiple impacts of transposons.</title>
        <authorList>
            <person name="Zhao G."/>
            <person name="Zou C."/>
            <person name="Li K."/>
            <person name="Wang K."/>
            <person name="Li T."/>
            <person name="Gao L."/>
            <person name="Zhang X."/>
            <person name="Wang H."/>
            <person name="Yang Z."/>
            <person name="Liu X."/>
            <person name="Jiang W."/>
            <person name="Mao L."/>
            <person name="Kong X."/>
            <person name="Jiao Y."/>
            <person name="Jia J."/>
        </authorList>
    </citation>
    <scope>NUCLEOTIDE SEQUENCE [LARGE SCALE GENOMIC DNA]</scope>
    <source>
        <strain evidence="7">cv. AL8/78</strain>
    </source>
</reference>
<comment type="cofactor">
    <cofactor evidence="1">
        <name>L-ascorbate</name>
        <dbReference type="ChEBI" id="CHEBI:38290"/>
    </cofactor>
</comment>
<proteinExistence type="predicted"/>
<dbReference type="Gramene" id="AET3Gv20891100.1">
    <property type="protein sequence ID" value="AET3Gv20891100.1"/>
    <property type="gene ID" value="AET3Gv20891100"/>
</dbReference>
<keyword evidence="2" id="KW-0479">Metal-binding</keyword>
<accession>A0A453G5F5</accession>
<dbReference type="GO" id="GO:0016491">
    <property type="term" value="F:oxidoreductase activity"/>
    <property type="evidence" value="ECO:0007669"/>
    <property type="project" value="UniProtKB-KW"/>
</dbReference>
<evidence type="ECO:0000313" key="7">
    <source>
        <dbReference type="Proteomes" id="UP000015105"/>
    </source>
</evidence>
<dbReference type="AlphaFoldDB" id="A0A453G5F5"/>
<dbReference type="InterPro" id="IPR026992">
    <property type="entry name" value="DIOX_N"/>
</dbReference>
<sequence length="216" mass="23663">SILLRRLTFSVYIHARHPPAKHTNQAKLATLVACKTAAAPIHHDRRRPAHQIQRAQMATLVFDAAVLSRKDDIPPQFVWPADEAPSVDGVEEIAVPVVDLAGFLAGDGAAGLRDLAAACEKHGFFQVVNHGVDPALLAKAYRCCDAFYVLPLAEKQRAQRRLGENHGYAGSFVGRFGSKLPWKETMSFNCSAAPEGARKVVDYFVGVLDEEYRDMG</sequence>
<evidence type="ECO:0000256" key="1">
    <source>
        <dbReference type="ARBA" id="ARBA00001961"/>
    </source>
</evidence>
<evidence type="ECO:0000256" key="4">
    <source>
        <dbReference type="ARBA" id="ARBA00023004"/>
    </source>
</evidence>
<dbReference type="SUPFAM" id="SSF51197">
    <property type="entry name" value="Clavaminate synthase-like"/>
    <property type="match status" value="1"/>
</dbReference>
<dbReference type="InterPro" id="IPR050231">
    <property type="entry name" value="Iron_ascorbate_oxido_reductase"/>
</dbReference>
<dbReference type="EnsemblPlants" id="AET3Gv20891100.1">
    <property type="protein sequence ID" value="AET3Gv20891100.1"/>
    <property type="gene ID" value="AET3Gv20891100"/>
</dbReference>
<evidence type="ECO:0000256" key="2">
    <source>
        <dbReference type="ARBA" id="ARBA00022723"/>
    </source>
</evidence>
<keyword evidence="3" id="KW-0560">Oxidoreductase</keyword>
<dbReference type="GO" id="GO:0046872">
    <property type="term" value="F:metal ion binding"/>
    <property type="evidence" value="ECO:0007669"/>
    <property type="project" value="UniProtKB-KW"/>
</dbReference>
<dbReference type="Gene3D" id="2.60.120.330">
    <property type="entry name" value="B-lactam Antibiotic, Isopenicillin N Synthase, Chain"/>
    <property type="match status" value="1"/>
</dbReference>
<organism evidence="6 7">
    <name type="scientific">Aegilops tauschii subsp. strangulata</name>
    <name type="common">Goatgrass</name>
    <dbReference type="NCBI Taxonomy" id="200361"/>
    <lineage>
        <taxon>Eukaryota</taxon>
        <taxon>Viridiplantae</taxon>
        <taxon>Streptophyta</taxon>
        <taxon>Embryophyta</taxon>
        <taxon>Tracheophyta</taxon>
        <taxon>Spermatophyta</taxon>
        <taxon>Magnoliopsida</taxon>
        <taxon>Liliopsida</taxon>
        <taxon>Poales</taxon>
        <taxon>Poaceae</taxon>
        <taxon>BOP clade</taxon>
        <taxon>Pooideae</taxon>
        <taxon>Triticodae</taxon>
        <taxon>Triticeae</taxon>
        <taxon>Triticinae</taxon>
        <taxon>Aegilops</taxon>
    </lineage>
</organism>
<dbReference type="Proteomes" id="UP000015105">
    <property type="component" value="Chromosome 3D"/>
</dbReference>